<reference evidence="2 3" key="1">
    <citation type="submission" date="2022-08" db="EMBL/GenBank/DDBJ databases">
        <title>Polyphasic taxonomy analysis of Qipengyuania sp.RS5-5.</title>
        <authorList>
            <person name="Xamxidin M."/>
            <person name="Wu M."/>
        </authorList>
    </citation>
    <scope>NUCLEOTIDE SEQUENCE [LARGE SCALE GENOMIC DNA]</scope>
    <source>
        <strain evidence="2 3">RS5-5</strain>
    </source>
</reference>
<organism evidence="2 3">
    <name type="scientific">Parerythrobacter lacustris</name>
    <dbReference type="NCBI Taxonomy" id="2969984"/>
    <lineage>
        <taxon>Bacteria</taxon>
        <taxon>Pseudomonadati</taxon>
        <taxon>Pseudomonadota</taxon>
        <taxon>Alphaproteobacteria</taxon>
        <taxon>Sphingomonadales</taxon>
        <taxon>Erythrobacteraceae</taxon>
        <taxon>Parerythrobacter</taxon>
    </lineage>
</organism>
<dbReference type="InterPro" id="IPR051541">
    <property type="entry name" value="PTS_SugarTrans_NitroReg"/>
</dbReference>
<dbReference type="SUPFAM" id="SSF55804">
    <property type="entry name" value="Phoshotransferase/anion transport protein"/>
    <property type="match status" value="1"/>
</dbReference>
<dbReference type="InterPro" id="IPR002178">
    <property type="entry name" value="PTS_EIIA_type-2_dom"/>
</dbReference>
<dbReference type="Gene3D" id="3.40.930.10">
    <property type="entry name" value="Mannitol-specific EII, Chain A"/>
    <property type="match status" value="1"/>
</dbReference>
<proteinExistence type="predicted"/>
<keyword evidence="2" id="KW-0813">Transport</keyword>
<dbReference type="PROSITE" id="PS51094">
    <property type="entry name" value="PTS_EIIA_TYPE_2"/>
    <property type="match status" value="1"/>
</dbReference>
<keyword evidence="3" id="KW-1185">Reference proteome</keyword>
<gene>
    <name evidence="2" type="ORF">NSO95_11000</name>
</gene>
<dbReference type="EMBL" id="JANKHH010000005">
    <property type="protein sequence ID" value="MCR2834475.1"/>
    <property type="molecule type" value="Genomic_DNA"/>
</dbReference>
<accession>A0ABT1XS58</accession>
<sequence>MHVHFKLLPEAVFTAGVAGKQAVLEAIADRFAAVYKVDREVVLESLLEREALGSTGFGRGVAIPHARIAGISRPVAVLLRLEEPIDFAAADGMPVELVFGLLSPENAGASHLQALAAISRIVRDEAMHRALVESVDGEALFALLTNHLDRDAA</sequence>
<feature type="domain" description="PTS EIIA type-2" evidence="1">
    <location>
        <begin position="1"/>
        <end position="147"/>
    </location>
</feature>
<dbReference type="Pfam" id="PF00359">
    <property type="entry name" value="PTS_EIIA_2"/>
    <property type="match status" value="1"/>
</dbReference>
<dbReference type="RefSeq" id="WP_257596284.1">
    <property type="nucleotide sequence ID" value="NZ_JANKHH010000005.1"/>
</dbReference>
<dbReference type="InterPro" id="IPR016152">
    <property type="entry name" value="PTrfase/Anion_transptr"/>
</dbReference>
<dbReference type="PANTHER" id="PTHR47738">
    <property type="entry name" value="PTS SYSTEM FRUCTOSE-LIKE EIIA COMPONENT-RELATED"/>
    <property type="match status" value="1"/>
</dbReference>
<evidence type="ECO:0000259" key="1">
    <source>
        <dbReference type="PROSITE" id="PS51094"/>
    </source>
</evidence>
<dbReference type="PANTHER" id="PTHR47738:SF1">
    <property type="entry name" value="NITROGEN REGULATORY PROTEIN"/>
    <property type="match status" value="1"/>
</dbReference>
<keyword evidence="2" id="KW-0762">Sugar transport</keyword>
<evidence type="ECO:0000313" key="3">
    <source>
        <dbReference type="Proteomes" id="UP001206067"/>
    </source>
</evidence>
<comment type="caution">
    <text evidence="2">The sequence shown here is derived from an EMBL/GenBank/DDBJ whole genome shotgun (WGS) entry which is preliminary data.</text>
</comment>
<name>A0ABT1XS58_9SPHN</name>
<dbReference type="CDD" id="cd00211">
    <property type="entry name" value="PTS_IIA_fru"/>
    <property type="match status" value="1"/>
</dbReference>
<dbReference type="PROSITE" id="PS00372">
    <property type="entry name" value="PTS_EIIA_TYPE_2_HIS"/>
    <property type="match status" value="1"/>
</dbReference>
<evidence type="ECO:0000313" key="2">
    <source>
        <dbReference type="EMBL" id="MCR2834475.1"/>
    </source>
</evidence>
<protein>
    <submittedName>
        <fullName evidence="2">PTS sugar transporter subunit IIA</fullName>
    </submittedName>
</protein>
<dbReference type="Proteomes" id="UP001206067">
    <property type="component" value="Unassembled WGS sequence"/>
</dbReference>